<dbReference type="Proteomes" id="UP001145114">
    <property type="component" value="Unassembled WGS sequence"/>
</dbReference>
<protein>
    <submittedName>
        <fullName evidence="1">Uncharacterized protein</fullName>
    </submittedName>
</protein>
<reference evidence="1" key="1">
    <citation type="submission" date="2022-06" db="EMBL/GenBank/DDBJ databases">
        <title>Phylogenomic reconstructions and comparative analyses of Kickxellomycotina fungi.</title>
        <authorList>
            <person name="Reynolds N.K."/>
            <person name="Stajich J.E."/>
            <person name="Barry K."/>
            <person name="Grigoriev I.V."/>
            <person name="Crous P."/>
            <person name="Smith M.E."/>
        </authorList>
    </citation>
    <scope>NUCLEOTIDE SEQUENCE</scope>
    <source>
        <strain evidence="1">RSA 2271</strain>
    </source>
</reference>
<comment type="caution">
    <text evidence="1">The sequence shown here is derived from an EMBL/GenBank/DDBJ whole genome shotgun (WGS) entry which is preliminary data.</text>
</comment>
<dbReference type="EMBL" id="JAMZIH010000949">
    <property type="protein sequence ID" value="KAJ1678675.1"/>
    <property type="molecule type" value="Genomic_DNA"/>
</dbReference>
<evidence type="ECO:0000313" key="2">
    <source>
        <dbReference type="Proteomes" id="UP001145114"/>
    </source>
</evidence>
<sequence length="158" mass="17436">MPRVRCVAFLSAHPEGFKGAGGIVARALKTEEGVLATQNGLEEVMNALDPRLRDVISSHPPLRSQGSWQDFEATQARGRALWEMIYTRHDVYGRLLSETKYLDGIETELCAIGALVPLSTPIQLKSHTLGAKKLGATDAQIQAIFRLGQIICRMRRIP</sequence>
<keyword evidence="2" id="KW-1185">Reference proteome</keyword>
<gene>
    <name evidence="1" type="ORF">EV182_003574</name>
</gene>
<name>A0ACC1HRM7_9FUNG</name>
<accession>A0ACC1HRM7</accession>
<organism evidence="1 2">
    <name type="scientific">Spiromyces aspiralis</name>
    <dbReference type="NCBI Taxonomy" id="68401"/>
    <lineage>
        <taxon>Eukaryota</taxon>
        <taxon>Fungi</taxon>
        <taxon>Fungi incertae sedis</taxon>
        <taxon>Zoopagomycota</taxon>
        <taxon>Kickxellomycotina</taxon>
        <taxon>Kickxellomycetes</taxon>
        <taxon>Kickxellales</taxon>
        <taxon>Kickxellaceae</taxon>
        <taxon>Spiromyces</taxon>
    </lineage>
</organism>
<evidence type="ECO:0000313" key="1">
    <source>
        <dbReference type="EMBL" id="KAJ1678675.1"/>
    </source>
</evidence>
<proteinExistence type="predicted"/>